<accession>A0ABS2L266</accession>
<dbReference type="Gene3D" id="3.40.630.30">
    <property type="match status" value="1"/>
</dbReference>
<gene>
    <name evidence="1" type="ORF">JOE66_000791</name>
</gene>
<reference evidence="1 2" key="1">
    <citation type="submission" date="2021-01" db="EMBL/GenBank/DDBJ databases">
        <title>Sequencing the genomes of 1000 actinobacteria strains.</title>
        <authorList>
            <person name="Klenk H.-P."/>
        </authorList>
    </citation>
    <scope>NUCLEOTIDE SEQUENCE [LARGE SCALE GENOMIC DNA]</scope>
    <source>
        <strain evidence="1 2">DSM 13057</strain>
    </source>
</reference>
<dbReference type="EMBL" id="JAFBBU010000001">
    <property type="protein sequence ID" value="MBM7471157.1"/>
    <property type="molecule type" value="Genomic_DNA"/>
</dbReference>
<dbReference type="InterPro" id="IPR016181">
    <property type="entry name" value="Acyl_CoA_acyltransferase"/>
</dbReference>
<dbReference type="RefSeq" id="WP_205106959.1">
    <property type="nucleotide sequence ID" value="NZ_BAAAHT010000017.1"/>
</dbReference>
<organism evidence="1 2">
    <name type="scientific">Subtercola frigoramans</name>
    <dbReference type="NCBI Taxonomy" id="120298"/>
    <lineage>
        <taxon>Bacteria</taxon>
        <taxon>Bacillati</taxon>
        <taxon>Actinomycetota</taxon>
        <taxon>Actinomycetes</taxon>
        <taxon>Micrococcales</taxon>
        <taxon>Microbacteriaceae</taxon>
        <taxon>Subtercola</taxon>
    </lineage>
</organism>
<dbReference type="PANTHER" id="PTHR41368:SF1">
    <property type="entry name" value="PROTEIN YGHO"/>
    <property type="match status" value="1"/>
</dbReference>
<sequence>MNAVTVERVRSEKQLREFIAMPLRVQPRDLAVPLLESSIRSWHRGTSPHPEPVELVIARDAGGEVVGRSTLHTDARLDAKLGEKLLLFGATEFRDGEAASALFEYFTAHAASTGTGAVTTSSPPFDALFGPVTLLPNQAGGVITSGFEQRGFIDSAWNEEWVPLVYEAEGFERWGEADTWVVDVAQANAVAPRAAEWAEAGLVLEYGSRRRVSRLIPELLTLLNSSFEQLPYYTPITPAEMAAATDGLAFLLDEKLLLLARDARSSVPVAFVLVIPDITGFVQKVGGRLSGLRQVQLLLTRQKYRTDAVLVIQGTEPTRQGQGILTLLSRQLQANLAEAGYSRLRSTYVARGNFASTAQYTRFGGHPLHGYTFYRKGLR</sequence>
<dbReference type="InterPro" id="IPR039968">
    <property type="entry name" value="BcerS-like"/>
</dbReference>
<name>A0ABS2L266_9MICO</name>
<comment type="caution">
    <text evidence="1">The sequence shown here is derived from an EMBL/GenBank/DDBJ whole genome shotgun (WGS) entry which is preliminary data.</text>
</comment>
<evidence type="ECO:0000313" key="1">
    <source>
        <dbReference type="EMBL" id="MBM7471157.1"/>
    </source>
</evidence>
<evidence type="ECO:0000313" key="2">
    <source>
        <dbReference type="Proteomes" id="UP000776164"/>
    </source>
</evidence>
<protein>
    <submittedName>
        <fullName evidence="1">GNAT superfamily N-acetyltransferase</fullName>
    </submittedName>
</protein>
<dbReference type="Proteomes" id="UP000776164">
    <property type="component" value="Unassembled WGS sequence"/>
</dbReference>
<keyword evidence="2" id="KW-1185">Reference proteome</keyword>
<dbReference type="SUPFAM" id="SSF55729">
    <property type="entry name" value="Acyl-CoA N-acyltransferases (Nat)"/>
    <property type="match status" value="1"/>
</dbReference>
<proteinExistence type="predicted"/>
<dbReference type="PANTHER" id="PTHR41368">
    <property type="entry name" value="PROTEIN YGHO"/>
    <property type="match status" value="1"/>
</dbReference>